<dbReference type="PANTHER" id="PTHR11496:SF107">
    <property type="entry name" value="ALCOHOL DEHYDROGENASE, PUTATIVE (AFU_ORTHOLOGUE AFUA_1G06800)-RELATED"/>
    <property type="match status" value="1"/>
</dbReference>
<feature type="domain" description="Alcohol dehydrogenase iron-type/glycerol dehydrogenase GldA" evidence="2">
    <location>
        <begin position="34"/>
        <end position="190"/>
    </location>
</feature>
<dbReference type="GO" id="GO:0004022">
    <property type="term" value="F:alcohol dehydrogenase (NAD+) activity"/>
    <property type="evidence" value="ECO:0007669"/>
    <property type="project" value="TreeGrafter"/>
</dbReference>
<organism evidence="4 5">
    <name type="scientific">Coleophoma crateriformis</name>
    <dbReference type="NCBI Taxonomy" id="565419"/>
    <lineage>
        <taxon>Eukaryota</taxon>
        <taxon>Fungi</taxon>
        <taxon>Dikarya</taxon>
        <taxon>Ascomycota</taxon>
        <taxon>Pezizomycotina</taxon>
        <taxon>Leotiomycetes</taxon>
        <taxon>Helotiales</taxon>
        <taxon>Dermateaceae</taxon>
        <taxon>Coleophoma</taxon>
    </lineage>
</organism>
<dbReference type="Pfam" id="PF25137">
    <property type="entry name" value="ADH_Fe_C"/>
    <property type="match status" value="1"/>
</dbReference>
<dbReference type="GO" id="GO:0046872">
    <property type="term" value="F:metal ion binding"/>
    <property type="evidence" value="ECO:0007669"/>
    <property type="project" value="InterPro"/>
</dbReference>
<protein>
    <submittedName>
        <fullName evidence="4">Iron-containing alcohol dehydrogenase-like protein</fullName>
    </submittedName>
</protein>
<proteinExistence type="predicted"/>
<name>A0A3D8SY20_9HELO</name>
<evidence type="ECO:0000313" key="5">
    <source>
        <dbReference type="Proteomes" id="UP000256328"/>
    </source>
</evidence>
<dbReference type="Gene3D" id="1.20.1090.10">
    <property type="entry name" value="Dehydroquinate synthase-like - alpha domain"/>
    <property type="match status" value="1"/>
</dbReference>
<feature type="domain" description="Fe-containing alcohol dehydrogenase-like C-terminal" evidence="3">
    <location>
        <begin position="203"/>
        <end position="406"/>
    </location>
</feature>
<dbReference type="Proteomes" id="UP000256328">
    <property type="component" value="Unassembled WGS sequence"/>
</dbReference>
<dbReference type="AlphaFoldDB" id="A0A3D8SY20"/>
<accession>A0A3D8SY20</accession>
<evidence type="ECO:0000259" key="2">
    <source>
        <dbReference type="Pfam" id="PF00465"/>
    </source>
</evidence>
<sequence length="546" mass="59039">MAAEGEVYRLAFPPKTKPHISTGIAFPAATAYHVANTFHASKVYVIVSSSISKTDNFTALQNALGDKIVGVRKGIKPHTPWDDVLDIIKDLKEKQADLIVTLGAGSLTDGAKVISFALANNATVEDDLERLTAVAKTPDLKPCKIPVINIPTSLSGGEFSPFAGATDKRTNHKKSFAHPSMGADLIILDPALSISTPARIWLSTGIRAVDHCVEGLCSTHPKASAETDRGFAAGLKLLVPNLLITKENWDNEEARLNEFLGVVEAMGAIGHGVPMGGSHGIGHQLGPLGVGHGETSCIMLPAILKYNYKYGDERVKGNQRKVLDILWAEPAVEKVLTARGLSKETADGGDVLEAVITELGMPTSLKDVGVGRDALDALAENCLKDRWLPTNPVPLTEKKQVLEVLEMVVGDDKSSFNTISTQSGAYIYPCPALQINLNHDDSRYSSLRLNRRRCERDSNRVDDAQPNFPQVGEIFEVTSISYYDDVFAKLVEALLVCESGSPDHTTDSSGKLGELDKGEHVLRFHEPQHRDAATRWEQGLQSGLCV</sequence>
<dbReference type="GO" id="GO:0005739">
    <property type="term" value="C:mitochondrion"/>
    <property type="evidence" value="ECO:0007669"/>
    <property type="project" value="TreeGrafter"/>
</dbReference>
<dbReference type="SUPFAM" id="SSF56796">
    <property type="entry name" value="Dehydroquinate synthase-like"/>
    <property type="match status" value="1"/>
</dbReference>
<keyword evidence="5" id="KW-1185">Reference proteome</keyword>
<dbReference type="PANTHER" id="PTHR11496">
    <property type="entry name" value="ALCOHOL DEHYDROGENASE"/>
    <property type="match status" value="1"/>
</dbReference>
<dbReference type="CDD" id="cd08192">
    <property type="entry name" value="MAR-like"/>
    <property type="match status" value="1"/>
</dbReference>
<reference evidence="4 5" key="1">
    <citation type="journal article" date="2018" name="IMA Fungus">
        <title>IMA Genome-F 9: Draft genome sequence of Annulohypoxylon stygium, Aspergillus mulundensis, Berkeleyomyces basicola (syn. Thielaviopsis basicola), Ceratocystis smalleyi, two Cercospora beticola strains, Coleophoma cylindrospora, Fusarium fracticaudum, Phialophora cf. hyalina, and Morchella septimelata.</title>
        <authorList>
            <person name="Wingfield B.D."/>
            <person name="Bills G.F."/>
            <person name="Dong Y."/>
            <person name="Huang W."/>
            <person name="Nel W.J."/>
            <person name="Swalarsk-Parry B.S."/>
            <person name="Vaghefi N."/>
            <person name="Wilken P.M."/>
            <person name="An Z."/>
            <person name="de Beer Z.W."/>
            <person name="De Vos L."/>
            <person name="Chen L."/>
            <person name="Duong T.A."/>
            <person name="Gao Y."/>
            <person name="Hammerbacher A."/>
            <person name="Kikkert J.R."/>
            <person name="Li Y."/>
            <person name="Li H."/>
            <person name="Li K."/>
            <person name="Li Q."/>
            <person name="Liu X."/>
            <person name="Ma X."/>
            <person name="Naidoo K."/>
            <person name="Pethybridge S.J."/>
            <person name="Sun J."/>
            <person name="Steenkamp E.T."/>
            <person name="van der Nest M.A."/>
            <person name="van Wyk S."/>
            <person name="Wingfield M.J."/>
            <person name="Xiong C."/>
            <person name="Yue Q."/>
            <person name="Zhang X."/>
        </authorList>
    </citation>
    <scope>NUCLEOTIDE SEQUENCE [LARGE SCALE GENOMIC DNA]</scope>
    <source>
        <strain evidence="4 5">BP5796</strain>
    </source>
</reference>
<keyword evidence="1" id="KW-0560">Oxidoreductase</keyword>
<dbReference type="Gene3D" id="3.40.50.1970">
    <property type="match status" value="1"/>
</dbReference>
<dbReference type="InterPro" id="IPR056798">
    <property type="entry name" value="ADH_Fe_C"/>
</dbReference>
<evidence type="ECO:0000259" key="3">
    <source>
        <dbReference type="Pfam" id="PF25137"/>
    </source>
</evidence>
<dbReference type="InterPro" id="IPR001670">
    <property type="entry name" value="ADH_Fe/GldA"/>
</dbReference>
<dbReference type="EMBL" id="PDLN01000003">
    <property type="protein sequence ID" value="RDW91232.1"/>
    <property type="molecule type" value="Genomic_DNA"/>
</dbReference>
<comment type="caution">
    <text evidence="4">The sequence shown here is derived from an EMBL/GenBank/DDBJ whole genome shotgun (WGS) entry which is preliminary data.</text>
</comment>
<gene>
    <name evidence="4" type="ORF">BP5796_02397</name>
</gene>
<dbReference type="InterPro" id="IPR039697">
    <property type="entry name" value="Alcohol_dehydrogenase_Fe"/>
</dbReference>
<dbReference type="Pfam" id="PF00465">
    <property type="entry name" value="Fe-ADH"/>
    <property type="match status" value="1"/>
</dbReference>
<evidence type="ECO:0000313" key="4">
    <source>
        <dbReference type="EMBL" id="RDW91232.1"/>
    </source>
</evidence>
<evidence type="ECO:0000256" key="1">
    <source>
        <dbReference type="ARBA" id="ARBA00023002"/>
    </source>
</evidence>
<dbReference type="OrthoDB" id="339764at2759"/>